<evidence type="ECO:0000313" key="2">
    <source>
        <dbReference type="Proteomes" id="UP000326331"/>
    </source>
</evidence>
<gene>
    <name evidence="1" type="ORF">Tbon_06280</name>
</gene>
<dbReference type="EMBL" id="CP042829">
    <property type="protein sequence ID" value="QFG02913.1"/>
    <property type="molecule type" value="Genomic_DNA"/>
</dbReference>
<proteinExistence type="predicted"/>
<sequence length="133" mass="14857">MNHFCPGCFAEIPAEAVRCPVCGFDLAAYDGLHFEERLLLATRHLIREHQMMAVQVLGQRRSRLALARFADILANERDPYVCLVVLRALRNYPPDVALPLVRAAEGHRSRLVARFARELEAELRAGPTGPPGT</sequence>
<dbReference type="Proteomes" id="UP000326331">
    <property type="component" value="Chromosome"/>
</dbReference>
<accession>A0ABX6C2K2</accession>
<evidence type="ECO:0008006" key="3">
    <source>
        <dbReference type="Google" id="ProtNLM"/>
    </source>
</evidence>
<reference evidence="1 2" key="2">
    <citation type="submission" date="2019-10" db="EMBL/GenBank/DDBJ databases">
        <title>Thermopilla bonchosmolovskayae gen. nov., sp. nov., a moderately thermophilic Chloroflexi bacterium from a Chukotka hot spring (Arctic, Russia), representing a novel classis Thermopillaia, which include previously uncultivated lineage OLB14.</title>
        <authorList>
            <person name="Kochetkova T.V."/>
            <person name="Zayulina K.S."/>
            <person name="Zhigarkov V.S."/>
            <person name="Minaev N.V."/>
            <person name="Novikov A."/>
            <person name="Toshchakov S.V."/>
            <person name="Elcheninov A.G."/>
            <person name="Kublanov I.V."/>
        </authorList>
    </citation>
    <scope>NUCLEOTIDE SEQUENCE [LARGE SCALE GENOMIC DNA]</scope>
    <source>
        <strain evidence="1 2">3753O</strain>
    </source>
</reference>
<keyword evidence="2" id="KW-1185">Reference proteome</keyword>
<name>A0ABX6C2K2_9CHLR</name>
<dbReference type="RefSeq" id="WP_158066832.1">
    <property type="nucleotide sequence ID" value="NZ_CP042829.1"/>
</dbReference>
<organism evidence="1 2">
    <name type="scientific">Tepidiforma bonchosmolovskayae</name>
    <dbReference type="NCBI Taxonomy" id="2601677"/>
    <lineage>
        <taxon>Bacteria</taxon>
        <taxon>Bacillati</taxon>
        <taxon>Chloroflexota</taxon>
        <taxon>Tepidiformia</taxon>
        <taxon>Tepidiformales</taxon>
        <taxon>Tepidiformaceae</taxon>
        <taxon>Tepidiforma</taxon>
    </lineage>
</organism>
<protein>
    <recommendedName>
        <fullName evidence="3">HEAT repeat domain-containing protein</fullName>
    </recommendedName>
</protein>
<reference evidence="1 2" key="1">
    <citation type="submission" date="2019-08" db="EMBL/GenBank/DDBJ databases">
        <authorList>
            <person name="Toschakov S.V."/>
        </authorList>
    </citation>
    <scope>NUCLEOTIDE SEQUENCE [LARGE SCALE GENOMIC DNA]</scope>
    <source>
        <strain evidence="1 2">3753O</strain>
    </source>
</reference>
<evidence type="ECO:0000313" key="1">
    <source>
        <dbReference type="EMBL" id="QFG02913.1"/>
    </source>
</evidence>